<evidence type="ECO:0000256" key="4">
    <source>
        <dbReference type="ARBA" id="ARBA00023136"/>
    </source>
</evidence>
<dbReference type="PROSITE" id="PS51072">
    <property type="entry name" value="MHD"/>
    <property type="match status" value="1"/>
</dbReference>
<comment type="caution">
    <text evidence="7">The sequence shown here is derived from an EMBL/GenBank/DDBJ whole genome shotgun (WGS) entry which is preliminary data.</text>
</comment>
<dbReference type="Gene3D" id="2.60.40.1170">
    <property type="entry name" value="Mu homology domain, subdomain B"/>
    <property type="match status" value="2"/>
</dbReference>
<evidence type="ECO:0000256" key="1">
    <source>
        <dbReference type="ARBA" id="ARBA00004308"/>
    </source>
</evidence>
<gene>
    <name evidence="7" type="ORF">TM35_000371860</name>
</gene>
<evidence type="ECO:0000259" key="6">
    <source>
        <dbReference type="PROSITE" id="PS51072"/>
    </source>
</evidence>
<evidence type="ECO:0000256" key="2">
    <source>
        <dbReference type="ARBA" id="ARBA00022448"/>
    </source>
</evidence>
<sequence>MIGVVMFLDSRGDVILSRSFRDGYSVRGLAEEFRNQLISTKMVDRSPINIIGNFCYVHVGFRDLYLVFVSDGNVNCFVCLQYAIQLLDICFAYFESINEETLKENFIALQELIDESMDFGYPQTTDAGLLKLFIDEKGVDVGLIKKPQESSQVTSRITGKMPWRREGLWYRANELFVDVIEELNVLVSQTGEVLENSVAGRVTVKNFLSGIPECQLVLGDEISVEDAFFHPCVNLGTDQMITFTPLDGVFLLMRYRASLRSSPPLKVLHARVKEVSKTRIEIEFGVKCEIPEKMRCDDVEIRVPCPHNTASVKVNVGKGNVRFDGVQQAIIWKIPTVSQKDAEMLLVAEIVLLPPTLPSSEKVWSRPPIKVSFTTPSHALSGFQVKELRVEEPLYKYTPTKWIRYATTTAQYEWRL</sequence>
<dbReference type="SUPFAM" id="SSF64356">
    <property type="entry name" value="SNARE-like"/>
    <property type="match status" value="1"/>
</dbReference>
<feature type="domain" description="MHD" evidence="6">
    <location>
        <begin position="172"/>
        <end position="415"/>
    </location>
</feature>
<comment type="similarity">
    <text evidence="5">Belongs to the adaptor complexes medium subunit family.</text>
</comment>
<dbReference type="PRINTS" id="PR00314">
    <property type="entry name" value="CLATHRINADPT"/>
</dbReference>
<dbReference type="Gene3D" id="3.30.450.60">
    <property type="match status" value="1"/>
</dbReference>
<organism evidence="7 8">
    <name type="scientific">Trypanosoma theileri</name>
    <dbReference type="NCBI Taxonomy" id="67003"/>
    <lineage>
        <taxon>Eukaryota</taxon>
        <taxon>Discoba</taxon>
        <taxon>Euglenozoa</taxon>
        <taxon>Kinetoplastea</taxon>
        <taxon>Metakinetoplastina</taxon>
        <taxon>Trypanosomatida</taxon>
        <taxon>Trypanosomatidae</taxon>
        <taxon>Trypanosoma</taxon>
    </lineage>
</organism>
<dbReference type="InterPro" id="IPR011012">
    <property type="entry name" value="Longin-like_dom_sf"/>
</dbReference>
<keyword evidence="4" id="KW-0472">Membrane</keyword>
<accession>A0A1X0NL86</accession>
<dbReference type="GO" id="GO:0030131">
    <property type="term" value="C:clathrin adaptor complex"/>
    <property type="evidence" value="ECO:0007669"/>
    <property type="project" value="UniProtKB-UniRule"/>
</dbReference>
<comment type="subcellular location">
    <subcellularLocation>
        <location evidence="1">Endomembrane system</location>
    </subcellularLocation>
</comment>
<dbReference type="Pfam" id="PF00928">
    <property type="entry name" value="Adap_comp_sub"/>
    <property type="match status" value="1"/>
</dbReference>
<evidence type="ECO:0000256" key="3">
    <source>
        <dbReference type="ARBA" id="ARBA00022927"/>
    </source>
</evidence>
<dbReference type="InterPro" id="IPR036168">
    <property type="entry name" value="AP2_Mu_C_sf"/>
</dbReference>
<dbReference type="FunFam" id="3.30.450.60:FF:000002">
    <property type="entry name" value="AP-2 complex subunit mu, putative"/>
    <property type="match status" value="1"/>
</dbReference>
<keyword evidence="2 5" id="KW-0813">Transport</keyword>
<dbReference type="GO" id="GO:0016192">
    <property type="term" value="P:vesicle-mediated transport"/>
    <property type="evidence" value="ECO:0007669"/>
    <property type="project" value="InterPro"/>
</dbReference>
<dbReference type="GO" id="GO:0006886">
    <property type="term" value="P:intracellular protein transport"/>
    <property type="evidence" value="ECO:0007669"/>
    <property type="project" value="UniProtKB-UniRule"/>
</dbReference>
<dbReference type="CDD" id="cd14836">
    <property type="entry name" value="AP2_Mu_N"/>
    <property type="match status" value="1"/>
</dbReference>
<dbReference type="InterPro" id="IPR050431">
    <property type="entry name" value="Adaptor_comp_med_subunit"/>
</dbReference>
<evidence type="ECO:0000256" key="5">
    <source>
        <dbReference type="PIRNR" id="PIRNR005992"/>
    </source>
</evidence>
<dbReference type="Proteomes" id="UP000192257">
    <property type="component" value="Unassembled WGS sequence"/>
</dbReference>
<dbReference type="InterPro" id="IPR028565">
    <property type="entry name" value="MHD"/>
</dbReference>
<keyword evidence="3 5" id="KW-0653">Protein transport</keyword>
<evidence type="ECO:0000313" key="7">
    <source>
        <dbReference type="EMBL" id="ORC85213.1"/>
    </source>
</evidence>
<dbReference type="InterPro" id="IPR001392">
    <property type="entry name" value="Clathrin_mu"/>
</dbReference>
<dbReference type="InterPro" id="IPR043532">
    <property type="entry name" value="AP2_Mu_N"/>
</dbReference>
<reference evidence="7 8" key="1">
    <citation type="submission" date="2017-03" db="EMBL/GenBank/DDBJ databases">
        <title>An alternative strategy for trypanosome survival in the mammalian bloodstream revealed through genome and transcriptome analysis of the ubiquitous bovine parasite Trypanosoma (Megatrypanum) theileri.</title>
        <authorList>
            <person name="Kelly S."/>
            <person name="Ivens A."/>
            <person name="Mott A."/>
            <person name="O'Neill E."/>
            <person name="Emms D."/>
            <person name="Macleod O."/>
            <person name="Voorheis P."/>
            <person name="Matthews J."/>
            <person name="Matthews K."/>
            <person name="Carrington M."/>
        </authorList>
    </citation>
    <scope>NUCLEOTIDE SEQUENCE [LARGE SCALE GENOMIC DNA]</scope>
    <source>
        <strain evidence="7">Edinburgh</strain>
    </source>
</reference>
<dbReference type="PIRSF" id="PIRSF005992">
    <property type="entry name" value="Clathrin_mu"/>
    <property type="match status" value="1"/>
</dbReference>
<dbReference type="RefSeq" id="XP_028879279.1">
    <property type="nucleotide sequence ID" value="XM_029029486.1"/>
</dbReference>
<name>A0A1X0NL86_9TRYP</name>
<dbReference type="STRING" id="67003.A0A1X0NL86"/>
<dbReference type="OrthoDB" id="10259133at2759"/>
<protein>
    <submittedName>
        <fullName evidence="7">AP-2 complex subunit mu</fullName>
    </submittedName>
</protein>
<proteinExistence type="inferred from homology"/>
<keyword evidence="8" id="KW-1185">Reference proteome</keyword>
<dbReference type="GO" id="GO:0012505">
    <property type="term" value="C:endomembrane system"/>
    <property type="evidence" value="ECO:0007669"/>
    <property type="project" value="UniProtKB-SubCell"/>
</dbReference>
<dbReference type="GeneID" id="39989266"/>
<dbReference type="VEuPathDB" id="TriTrypDB:TM35_000371860"/>
<dbReference type="AlphaFoldDB" id="A0A1X0NL86"/>
<dbReference type="PANTHER" id="PTHR10529">
    <property type="entry name" value="AP COMPLEX SUBUNIT MU"/>
    <property type="match status" value="1"/>
</dbReference>
<dbReference type="SUPFAM" id="SSF49447">
    <property type="entry name" value="Second domain of Mu2 adaptin subunit (ap50) of ap2 adaptor"/>
    <property type="match status" value="1"/>
</dbReference>
<evidence type="ECO:0000313" key="8">
    <source>
        <dbReference type="Proteomes" id="UP000192257"/>
    </source>
</evidence>
<dbReference type="EMBL" id="NBCO01000037">
    <property type="protein sequence ID" value="ORC85213.1"/>
    <property type="molecule type" value="Genomic_DNA"/>
</dbReference>